<reference evidence="1" key="1">
    <citation type="submission" date="2021-06" db="EMBL/GenBank/DDBJ databases">
        <title>Parelaphostrongylus tenuis whole genome reference sequence.</title>
        <authorList>
            <person name="Garwood T.J."/>
            <person name="Larsen P.A."/>
            <person name="Fountain-Jones N.M."/>
            <person name="Garbe J.R."/>
            <person name="Macchietto M.G."/>
            <person name="Kania S.A."/>
            <person name="Gerhold R.W."/>
            <person name="Richards J.E."/>
            <person name="Wolf T.M."/>
        </authorList>
    </citation>
    <scope>NUCLEOTIDE SEQUENCE</scope>
    <source>
        <strain evidence="1">MNPRO001-30</strain>
        <tissue evidence="1">Meninges</tissue>
    </source>
</reference>
<accession>A0AAD5R8V9</accession>
<organism evidence="1 2">
    <name type="scientific">Parelaphostrongylus tenuis</name>
    <name type="common">Meningeal worm</name>
    <dbReference type="NCBI Taxonomy" id="148309"/>
    <lineage>
        <taxon>Eukaryota</taxon>
        <taxon>Metazoa</taxon>
        <taxon>Ecdysozoa</taxon>
        <taxon>Nematoda</taxon>
        <taxon>Chromadorea</taxon>
        <taxon>Rhabditida</taxon>
        <taxon>Rhabditina</taxon>
        <taxon>Rhabditomorpha</taxon>
        <taxon>Strongyloidea</taxon>
        <taxon>Metastrongylidae</taxon>
        <taxon>Parelaphostrongylus</taxon>
    </lineage>
</organism>
<evidence type="ECO:0000313" key="1">
    <source>
        <dbReference type="EMBL" id="KAJ1371983.1"/>
    </source>
</evidence>
<dbReference type="AlphaFoldDB" id="A0AAD5R8V9"/>
<keyword evidence="2" id="KW-1185">Reference proteome</keyword>
<name>A0AAD5R8V9_PARTN</name>
<evidence type="ECO:0000313" key="2">
    <source>
        <dbReference type="Proteomes" id="UP001196413"/>
    </source>
</evidence>
<dbReference type="EMBL" id="JAHQIW010007074">
    <property type="protein sequence ID" value="KAJ1371983.1"/>
    <property type="molecule type" value="Genomic_DNA"/>
</dbReference>
<proteinExistence type="predicted"/>
<sequence>MWEFLDLCKQSCDGSGHSLAPSSLSEINKTPDSIAVTFGDVRGNAQAFHLTSCIDRDTFNESSGKQEPSRLEQVHELIENQSTEVQDSDISTVPETPDSVVLETPPDFYSSDASTIPATPSILLETQSGFYSRLNSDHGSRNTEDVIGLQIPVDEVPDSLRKATIELAKKYFLFDRE</sequence>
<gene>
    <name evidence="1" type="ORF">KIN20_034033</name>
</gene>
<dbReference type="Proteomes" id="UP001196413">
    <property type="component" value="Unassembled WGS sequence"/>
</dbReference>
<comment type="caution">
    <text evidence="1">The sequence shown here is derived from an EMBL/GenBank/DDBJ whole genome shotgun (WGS) entry which is preliminary data.</text>
</comment>
<protein>
    <submittedName>
        <fullName evidence="1">Uncharacterized protein</fullName>
    </submittedName>
</protein>